<name>A0A8X6F1G2_TRICU</name>
<evidence type="ECO:0000256" key="10">
    <source>
        <dbReference type="ARBA" id="ARBA00023043"/>
    </source>
</evidence>
<comment type="caution">
    <text evidence="13">The sequence shown here is derived from an EMBL/GenBank/DDBJ whole genome shotgun (WGS) entry which is preliminary data.</text>
</comment>
<feature type="repeat" description="ANK" evidence="12">
    <location>
        <begin position="338"/>
        <end position="365"/>
    </location>
</feature>
<evidence type="ECO:0008006" key="15">
    <source>
        <dbReference type="Google" id="ProtNLM"/>
    </source>
</evidence>
<dbReference type="PANTHER" id="PTHR24173">
    <property type="entry name" value="ANKYRIN REPEAT CONTAINING"/>
    <property type="match status" value="1"/>
</dbReference>
<dbReference type="InterPro" id="IPR002110">
    <property type="entry name" value="Ankyrin_rpt"/>
</dbReference>
<keyword evidence="6" id="KW-0800">Toxin</keyword>
<keyword evidence="10 12" id="KW-0040">ANK repeat</keyword>
<dbReference type="Gene3D" id="1.25.40.20">
    <property type="entry name" value="Ankyrin repeat-containing domain"/>
    <property type="match status" value="2"/>
</dbReference>
<feature type="repeat" description="ANK" evidence="12">
    <location>
        <begin position="237"/>
        <end position="269"/>
    </location>
</feature>
<feature type="repeat" description="ANK" evidence="12">
    <location>
        <begin position="305"/>
        <end position="337"/>
    </location>
</feature>
<dbReference type="Pfam" id="PF00023">
    <property type="entry name" value="Ank"/>
    <property type="match status" value="1"/>
</dbReference>
<dbReference type="PROSITE" id="PS50088">
    <property type="entry name" value="ANK_REPEAT"/>
    <property type="match status" value="7"/>
</dbReference>
<dbReference type="PANTHER" id="PTHR24173:SF74">
    <property type="entry name" value="ANKYRIN REPEAT DOMAIN-CONTAINING PROTEIN 16"/>
    <property type="match status" value="1"/>
</dbReference>
<dbReference type="GO" id="GO:0005576">
    <property type="term" value="C:extracellular region"/>
    <property type="evidence" value="ECO:0007669"/>
    <property type="project" value="UniProtKB-SubCell"/>
</dbReference>
<organism evidence="13 14">
    <name type="scientific">Trichonephila clavata</name>
    <name type="common">Joro spider</name>
    <name type="synonym">Nephila clavata</name>
    <dbReference type="NCBI Taxonomy" id="2740835"/>
    <lineage>
        <taxon>Eukaryota</taxon>
        <taxon>Metazoa</taxon>
        <taxon>Ecdysozoa</taxon>
        <taxon>Arthropoda</taxon>
        <taxon>Chelicerata</taxon>
        <taxon>Arachnida</taxon>
        <taxon>Araneae</taxon>
        <taxon>Araneomorphae</taxon>
        <taxon>Entelegynae</taxon>
        <taxon>Araneoidea</taxon>
        <taxon>Nephilidae</taxon>
        <taxon>Trichonephila</taxon>
    </lineage>
</organism>
<feature type="repeat" description="ANK" evidence="12">
    <location>
        <begin position="372"/>
        <end position="395"/>
    </location>
</feature>
<dbReference type="GO" id="GO:0090729">
    <property type="term" value="F:toxin activity"/>
    <property type="evidence" value="ECO:0007669"/>
    <property type="project" value="UniProtKB-KW"/>
</dbReference>
<keyword evidence="14" id="KW-1185">Reference proteome</keyword>
<evidence type="ECO:0000256" key="1">
    <source>
        <dbReference type="ARBA" id="ARBA00004175"/>
    </source>
</evidence>
<sequence length="529" mass="58947">MDDLLTGADDLESGRKLQEQLVSLLRGAGMELHKWSASNPLLLPDSMCLDKDPSYSYSTKTLGLLWKPHPDSVAFKISPMTSNCDSLIVTKKSVISTIARIFDPLGLIGPVITRAKIFLQSLWQLKLDWNDPLPSNLVSYWKSFIDALKSINCLNIPRYCLQDKSIRTELHGFSDSSEKAYGAALYLRCINSSGQISVRLLCSKSKAAQHNDFLVFLNLTSDHSSFAHRWKELTTKNGDTVVHLAAHSGCVKIIKFYADYGNKIILESKNNDGKTPLHIASHSSQLECVKFLLSCGVSVNALKRSDWTPLMLACTKSNLDIVTELLLHGADLNILNKDGWTAFHIASREGNPEIIKCLLDFNASVWKTKSKNGRTPLHTAALHGHLDIVKIFFENTKYDINVKDSCGITPIMDAASGNHNHVVKFFIENGASLMEEDKLGRNLLHLAAEAGNLECIRWFVKIHNMSIDSQTLQGLSPLHFACKENNIDTFNLLLQLGANCNLKDKRGRSALEYASIKEIPNCMMYLSKK</sequence>
<dbReference type="Pfam" id="PF12796">
    <property type="entry name" value="Ank_2"/>
    <property type="match status" value="2"/>
</dbReference>
<dbReference type="SMART" id="SM00248">
    <property type="entry name" value="ANK"/>
    <property type="match status" value="8"/>
</dbReference>
<gene>
    <name evidence="13" type="primary">AVEN_161228_1</name>
    <name evidence="13" type="ORF">TNCT_514801</name>
</gene>
<keyword evidence="5" id="KW-1052">Target cell membrane</keyword>
<keyword evidence="4" id="KW-0964">Secreted</keyword>
<evidence type="ECO:0000256" key="7">
    <source>
        <dbReference type="ARBA" id="ARBA00022699"/>
    </source>
</evidence>
<evidence type="ECO:0000256" key="5">
    <source>
        <dbReference type="ARBA" id="ARBA00022537"/>
    </source>
</evidence>
<evidence type="ECO:0000256" key="2">
    <source>
        <dbReference type="ARBA" id="ARBA00004613"/>
    </source>
</evidence>
<dbReference type="PRINTS" id="PR01415">
    <property type="entry name" value="ANKYRIN"/>
</dbReference>
<evidence type="ECO:0000256" key="3">
    <source>
        <dbReference type="ARBA" id="ARBA00022483"/>
    </source>
</evidence>
<evidence type="ECO:0000256" key="11">
    <source>
        <dbReference type="ARBA" id="ARBA00023298"/>
    </source>
</evidence>
<dbReference type="Pfam" id="PF13637">
    <property type="entry name" value="Ank_4"/>
    <property type="match status" value="1"/>
</dbReference>
<dbReference type="PROSITE" id="PS50297">
    <property type="entry name" value="ANK_REP_REGION"/>
    <property type="match status" value="6"/>
</dbReference>
<dbReference type="OrthoDB" id="6422058at2759"/>
<dbReference type="Proteomes" id="UP000887116">
    <property type="component" value="Unassembled WGS sequence"/>
</dbReference>
<evidence type="ECO:0000256" key="12">
    <source>
        <dbReference type="PROSITE-ProRule" id="PRU00023"/>
    </source>
</evidence>
<evidence type="ECO:0000256" key="4">
    <source>
        <dbReference type="ARBA" id="ARBA00022525"/>
    </source>
</evidence>
<keyword evidence="8" id="KW-0677">Repeat</keyword>
<dbReference type="InterPro" id="IPR036770">
    <property type="entry name" value="Ankyrin_rpt-contain_sf"/>
</dbReference>
<dbReference type="GO" id="GO:0044218">
    <property type="term" value="C:other organism cell membrane"/>
    <property type="evidence" value="ECO:0007669"/>
    <property type="project" value="UniProtKB-KW"/>
</dbReference>
<keyword evidence="3" id="KW-0268">Exocytosis</keyword>
<dbReference type="GO" id="GO:0006887">
    <property type="term" value="P:exocytosis"/>
    <property type="evidence" value="ECO:0007669"/>
    <property type="project" value="UniProtKB-KW"/>
</dbReference>
<keyword evidence="11" id="KW-1053">Target membrane</keyword>
<dbReference type="GO" id="GO:0044231">
    <property type="term" value="C:host cell presynaptic membrane"/>
    <property type="evidence" value="ECO:0007669"/>
    <property type="project" value="UniProtKB-KW"/>
</dbReference>
<keyword evidence="7" id="KW-0528">Neurotoxin</keyword>
<evidence type="ECO:0000313" key="14">
    <source>
        <dbReference type="Proteomes" id="UP000887116"/>
    </source>
</evidence>
<protein>
    <recommendedName>
        <fullName evidence="15">Ankyrin repeat protein</fullName>
    </recommendedName>
</protein>
<evidence type="ECO:0000256" key="6">
    <source>
        <dbReference type="ARBA" id="ARBA00022656"/>
    </source>
</evidence>
<evidence type="ECO:0000256" key="8">
    <source>
        <dbReference type="ARBA" id="ARBA00022737"/>
    </source>
</evidence>
<proteinExistence type="predicted"/>
<feature type="repeat" description="ANK" evidence="12">
    <location>
        <begin position="473"/>
        <end position="505"/>
    </location>
</feature>
<accession>A0A8X6F1G2</accession>
<dbReference type="InterPro" id="IPR008042">
    <property type="entry name" value="Retrotrans_Pao"/>
</dbReference>
<feature type="repeat" description="ANK" evidence="12">
    <location>
        <begin position="272"/>
        <end position="304"/>
    </location>
</feature>
<dbReference type="AlphaFoldDB" id="A0A8X6F1G2"/>
<dbReference type="Pfam" id="PF05380">
    <property type="entry name" value="Peptidase_A17"/>
    <property type="match status" value="1"/>
</dbReference>
<comment type="subcellular location">
    <subcellularLocation>
        <location evidence="2">Secreted</location>
    </subcellularLocation>
    <subcellularLocation>
        <location evidence="1">Target cell membrane</location>
    </subcellularLocation>
</comment>
<reference evidence="13" key="1">
    <citation type="submission" date="2020-07" db="EMBL/GenBank/DDBJ databases">
        <title>Multicomponent nature underlies the extraordinary mechanical properties of spider dragline silk.</title>
        <authorList>
            <person name="Kono N."/>
            <person name="Nakamura H."/>
            <person name="Mori M."/>
            <person name="Yoshida Y."/>
            <person name="Ohtoshi R."/>
            <person name="Malay A.D."/>
            <person name="Moran D.A.P."/>
            <person name="Tomita M."/>
            <person name="Numata K."/>
            <person name="Arakawa K."/>
        </authorList>
    </citation>
    <scope>NUCLEOTIDE SEQUENCE</scope>
</reference>
<evidence type="ECO:0000313" key="13">
    <source>
        <dbReference type="EMBL" id="GFQ68378.1"/>
    </source>
</evidence>
<dbReference type="SUPFAM" id="SSF48403">
    <property type="entry name" value="Ankyrin repeat"/>
    <property type="match status" value="1"/>
</dbReference>
<evidence type="ECO:0000256" key="9">
    <source>
        <dbReference type="ARBA" id="ARBA00023028"/>
    </source>
</evidence>
<keyword evidence="11" id="KW-0472">Membrane</keyword>
<feature type="repeat" description="ANK" evidence="12">
    <location>
        <begin position="406"/>
        <end position="438"/>
    </location>
</feature>
<dbReference type="EMBL" id="BMAO01000657">
    <property type="protein sequence ID" value="GFQ68378.1"/>
    <property type="molecule type" value="Genomic_DNA"/>
</dbReference>
<keyword evidence="9" id="KW-0638">Presynaptic neurotoxin</keyword>